<dbReference type="Proteomes" id="UP000587477">
    <property type="component" value="Chromosome"/>
</dbReference>
<gene>
    <name evidence="3" type="primary">cmdD</name>
    <name evidence="3" type="ORF">BACVE_002283</name>
</gene>
<feature type="domain" description="PEP-utilising enzyme mobile" evidence="1">
    <location>
        <begin position="753"/>
        <end position="823"/>
    </location>
</feature>
<dbReference type="Pfam" id="PF00391">
    <property type="entry name" value="PEP-utilizers"/>
    <property type="match status" value="1"/>
</dbReference>
<dbReference type="InterPro" id="IPR008279">
    <property type="entry name" value="PEP-util_enz_mobile_dom"/>
</dbReference>
<sequence>MYSVRFQKAEESSRSAGAKGMNLIKLTKNGLPVPGGFIIQTNALTRFMEDNGLQADQEQMERAIMNGTFSKELREELTALFYELRETYASVAVRSSSASEDLEGASFAGQYETYLNIKTEEEFLGKVKECWASFFSARVSGYKEKMNNDTAEPLMGVVVQGLINSEVSGVIFSRNPVTHDDGELMISASYGLGEAIVSGSVTPDTFIVNKDTFQIEKEIGLKEMYIVSKDEGVTEKETTADMRNRFCLDDESVKELAMLTIKTEELYGYPVDLEFGFAENKLYLLQARPITTIAQDQKAADEEREFIMTPRDQKDFWLNMEANIEGPVSPLFASLIVPALEYGLKESTKAFPVMGIEIERVKLHQGRVFSRQHKTDDKLPAEQLEALFPVLADRMYDIIQETFLPFYQKLDELAHTDHTPETALDAFRNLQDFYLKGYAEHFNIVFPQVALNMILESMYGQVEKENTSLLYEMLAGVMNKSLETDRQLWLLSGQVKDSPELRRVFTVSHADELHQTLLQSNEGKRFLEQVGQFLQEYGWRSVKSHDLIEETWAENPYFALANIQNYVRNGYDFDSEFHKTIEKRKQLYADFMDRIEDDGFRETFDRYYQWTLSSSVIKDDHHFYIDAMLDAKARLCLLKIGELLQKQGVIDDREDMWYLYSDEVEKALVSPVPMQEKAAERKQLFQQYQLLEAPAYLGTPTSEQLKTAEQITGSITEDEKNTEHQIYGLAASSGIASGPVKVIRDASEFSRFSTGDVLVCKMTTPLWTSLFQDAKAVITDTGGILSHAAIIAREYGLPAVLGTRAATDRLNDGDIVTVDGTNGKITIVKRASC</sequence>
<dbReference type="AlphaFoldDB" id="A0A411AAT9"/>
<dbReference type="InterPro" id="IPR036637">
    <property type="entry name" value="Phosphohistidine_dom_sf"/>
</dbReference>
<reference evidence="4" key="1">
    <citation type="submission" date="2020-10" db="EMBL/GenBank/DDBJ databases">
        <title>Complete genome sequence of Bacillus velezensis NST6.</title>
        <authorList>
            <person name="Choi J."/>
        </authorList>
    </citation>
    <scope>NUCLEOTIDE SEQUENCE [LARGE SCALE GENOMIC DNA]</scope>
    <source>
        <strain evidence="4">NST6</strain>
    </source>
</reference>
<dbReference type="SUPFAM" id="SSF56059">
    <property type="entry name" value="Glutathione synthetase ATP-binding domain-like"/>
    <property type="match status" value="1"/>
</dbReference>
<dbReference type="Gene3D" id="3.30.470.20">
    <property type="entry name" value="ATP-grasp fold, B domain"/>
    <property type="match status" value="1"/>
</dbReference>
<proteinExistence type="predicted"/>
<evidence type="ECO:0000259" key="2">
    <source>
        <dbReference type="Pfam" id="PF01326"/>
    </source>
</evidence>
<dbReference type="InterPro" id="IPR051549">
    <property type="entry name" value="PEP_Utilizing_Enz"/>
</dbReference>
<dbReference type="EMBL" id="CP063687">
    <property type="protein sequence ID" value="QOY27272.1"/>
    <property type="molecule type" value="Genomic_DNA"/>
</dbReference>
<dbReference type="GO" id="GO:0005524">
    <property type="term" value="F:ATP binding"/>
    <property type="evidence" value="ECO:0007669"/>
    <property type="project" value="InterPro"/>
</dbReference>
<accession>A0A411AAT9</accession>
<dbReference type="PANTHER" id="PTHR43615:SF1">
    <property type="entry name" value="PPDK_N DOMAIN-CONTAINING PROTEIN"/>
    <property type="match status" value="1"/>
</dbReference>
<dbReference type="Gene3D" id="3.50.30.10">
    <property type="entry name" value="Phosphohistidine domain"/>
    <property type="match status" value="1"/>
</dbReference>
<organism evidence="3 4">
    <name type="scientific">Bacillus velezensis</name>
    <dbReference type="NCBI Taxonomy" id="492670"/>
    <lineage>
        <taxon>Bacteria</taxon>
        <taxon>Bacillati</taxon>
        <taxon>Bacillota</taxon>
        <taxon>Bacilli</taxon>
        <taxon>Bacillales</taxon>
        <taxon>Bacillaceae</taxon>
        <taxon>Bacillus</taxon>
        <taxon>Bacillus amyloliquefaciens group</taxon>
    </lineage>
</organism>
<dbReference type="InterPro" id="IPR002192">
    <property type="entry name" value="PPDK_AMP/ATP-bd"/>
</dbReference>
<dbReference type="RefSeq" id="WP_128974132.1">
    <property type="nucleotide sequence ID" value="NZ_CP035393.1"/>
</dbReference>
<feature type="domain" description="Pyruvate phosphate dikinase AMP/ATP-binding" evidence="2">
    <location>
        <begin position="15"/>
        <end position="303"/>
    </location>
</feature>
<dbReference type="Pfam" id="PF01326">
    <property type="entry name" value="PPDK_N"/>
    <property type="match status" value="1"/>
</dbReference>
<dbReference type="GO" id="GO:0016301">
    <property type="term" value="F:kinase activity"/>
    <property type="evidence" value="ECO:0007669"/>
    <property type="project" value="InterPro"/>
</dbReference>
<evidence type="ECO:0000313" key="3">
    <source>
        <dbReference type="EMBL" id="QOY27272.1"/>
    </source>
</evidence>
<dbReference type="Gene3D" id="3.30.1490.20">
    <property type="entry name" value="ATP-grasp fold, A domain"/>
    <property type="match status" value="1"/>
</dbReference>
<protein>
    <submittedName>
        <fullName evidence="3">Chondramide synthase cmdD</fullName>
    </submittedName>
</protein>
<name>A0A411AAT9_BACVE</name>
<dbReference type="SUPFAM" id="SSF52009">
    <property type="entry name" value="Phosphohistidine domain"/>
    <property type="match status" value="1"/>
</dbReference>
<dbReference type="InterPro" id="IPR013815">
    <property type="entry name" value="ATP_grasp_subdomain_1"/>
</dbReference>
<evidence type="ECO:0000313" key="4">
    <source>
        <dbReference type="Proteomes" id="UP000587477"/>
    </source>
</evidence>
<dbReference type="PANTHER" id="PTHR43615">
    <property type="entry name" value="PHOSPHOENOLPYRUVATE SYNTHASE-RELATED"/>
    <property type="match status" value="1"/>
</dbReference>
<evidence type="ECO:0000259" key="1">
    <source>
        <dbReference type="Pfam" id="PF00391"/>
    </source>
</evidence>